<evidence type="ECO:0000259" key="1">
    <source>
        <dbReference type="SMART" id="SM00306"/>
    </source>
</evidence>
<dbReference type="Pfam" id="PF07591">
    <property type="entry name" value="PT-HINT"/>
    <property type="match status" value="1"/>
</dbReference>
<name>A0A1B8YGI7_9GAMM</name>
<dbReference type="GO" id="GO:0016539">
    <property type="term" value="P:intein-mediated protein splicing"/>
    <property type="evidence" value="ECO:0007669"/>
    <property type="project" value="InterPro"/>
</dbReference>
<dbReference type="CDD" id="cd00081">
    <property type="entry name" value="Hint"/>
    <property type="match status" value="1"/>
</dbReference>
<dbReference type="PATRIC" id="fig|29488.15.peg.2987"/>
<keyword evidence="3" id="KW-1185">Reference proteome</keyword>
<sequence>MTLYKRIFVFFIILLTPIISCLADTKIDTLSIDDYKAVSELLDSIKTPNKPKVINLTIPSHEGGYRALLRYSGITEQKYPDVFKDIETIKAKQHALIKSGKSLEIHRSNKDPENFFGQPVIIPSKDYKSISATVFNSLYYPDPSLPSSFQDSLVVFALDKDKKSRQVIASGSSSIEGKEVRSHTTEAVSEEDILDGINNPNQSSVIAVATYQGKINGISLSDGPIIMKSNILYFDDVPKEMCNTSPNAPDYVKKKICNTDLGYKEYLQHMRPIIVCLNRANPEHGAPDACDYGPMTPKLPNKNTYINMEIIGSVEFDDYILIDENKKPKGTKSLHISADLTLVGLDTGGGCKAKEIGENIFWEHVKVDESGKRLTWDFSKDSAYANFGGICWKNNERYVLDLQATVLTTPDRSDKEASAIQFTYTNKDGSTPSDSQFIYPPINIQYGCIAEGTLVDMADGSKKKVEDIRSGDRVLTKQGGVLQVKSRIVGHDTEFVDLIYNNGEKVSLTPTHPVATLRGIVKADELKAGDTIYTRDGQTTLSSVKLRNTDPLNVYNFVLEKTDDKSELLPEDALLFAGGILVGDNNLQRKVSIAN</sequence>
<dbReference type="PROSITE" id="PS50817">
    <property type="entry name" value="INTEIN_N_TER"/>
    <property type="match status" value="1"/>
</dbReference>
<organism evidence="2 3">
    <name type="scientific">Photorhabdus namnaonensis</name>
    <dbReference type="NCBI Taxonomy" id="1851568"/>
    <lineage>
        <taxon>Bacteria</taxon>
        <taxon>Pseudomonadati</taxon>
        <taxon>Pseudomonadota</taxon>
        <taxon>Gammaproteobacteria</taxon>
        <taxon>Enterobacterales</taxon>
        <taxon>Morganellaceae</taxon>
        <taxon>Photorhabdus</taxon>
    </lineage>
</organism>
<dbReference type="Proteomes" id="UP000092665">
    <property type="component" value="Unassembled WGS sequence"/>
</dbReference>
<evidence type="ECO:0000313" key="2">
    <source>
        <dbReference type="EMBL" id="OCA54269.1"/>
    </source>
</evidence>
<dbReference type="RefSeq" id="WP_065390779.1">
    <property type="nucleotide sequence ID" value="NZ_CAWMQN010000072.1"/>
</dbReference>
<accession>A0A1B8YGI7</accession>
<dbReference type="InterPro" id="IPR036844">
    <property type="entry name" value="Hint_dom_sf"/>
</dbReference>
<protein>
    <submittedName>
        <fullName evidence="2">Hom_end-associated Hint</fullName>
    </submittedName>
</protein>
<dbReference type="InterPro" id="IPR006141">
    <property type="entry name" value="Intein_N"/>
</dbReference>
<evidence type="ECO:0000313" key="3">
    <source>
        <dbReference type="Proteomes" id="UP000092665"/>
    </source>
</evidence>
<dbReference type="SUPFAM" id="SSF51294">
    <property type="entry name" value="Hedgehog/intein (Hint) domain"/>
    <property type="match status" value="1"/>
</dbReference>
<feature type="domain" description="Hint" evidence="1">
    <location>
        <begin position="446"/>
        <end position="536"/>
    </location>
</feature>
<dbReference type="AlphaFoldDB" id="A0A1B8YGI7"/>
<dbReference type="SMART" id="SM00306">
    <property type="entry name" value="HintN"/>
    <property type="match status" value="1"/>
</dbReference>
<dbReference type="EMBL" id="LOIC01000072">
    <property type="protein sequence ID" value="OCA54269.1"/>
    <property type="molecule type" value="Genomic_DNA"/>
</dbReference>
<comment type="caution">
    <text evidence="2">The sequence shown here is derived from an EMBL/GenBank/DDBJ whole genome shotgun (WGS) entry which is preliminary data.</text>
</comment>
<gene>
    <name evidence="2" type="ORF">Phpb_02713</name>
</gene>
<proteinExistence type="predicted"/>
<dbReference type="Gene3D" id="2.170.16.10">
    <property type="entry name" value="Hedgehog/Intein (Hint) domain"/>
    <property type="match status" value="1"/>
</dbReference>
<reference evidence="3" key="1">
    <citation type="submission" date="2015-11" db="EMBL/GenBank/DDBJ databases">
        <authorList>
            <person name="Tobias N.J."/>
            <person name="Mishra B."/>
            <person name="Gupta D.K."/>
            <person name="Thines M."/>
            <person name="Stinear T.P."/>
            <person name="Bode H.B."/>
        </authorList>
    </citation>
    <scope>NUCLEOTIDE SEQUENCE [LARGE SCALE GENOMIC DNA]</scope>
    <source>
        <strain evidence="3">PB45.5</strain>
    </source>
</reference>
<dbReference type="InterPro" id="IPR003587">
    <property type="entry name" value="Hint_dom_N"/>
</dbReference>